<dbReference type="Pfam" id="PF01958">
    <property type="entry name" value="Asp_DH_C"/>
    <property type="match status" value="1"/>
</dbReference>
<keyword evidence="2 6" id="KW-0662">Pyridine nucleotide biosynthesis</keyword>
<keyword evidence="3 6" id="KW-0521">NADP</keyword>
<dbReference type="NCBIfam" id="NF009828">
    <property type="entry name" value="PRK13303.1-3"/>
    <property type="match status" value="1"/>
</dbReference>
<feature type="domain" description="Aspartate/homoserine dehydrogenase NAD-binding" evidence="8">
    <location>
        <begin position="8"/>
        <end position="117"/>
    </location>
</feature>
<keyword evidence="10" id="KW-1185">Reference proteome</keyword>
<dbReference type="InterPro" id="IPR011182">
    <property type="entry name" value="L-Asp_DH"/>
</dbReference>
<accession>A0ABT9SFM5</accession>
<dbReference type="InterPro" id="IPR020626">
    <property type="entry name" value="Asp_DH_prok"/>
</dbReference>
<feature type="active site" evidence="6">
    <location>
        <position position="219"/>
    </location>
</feature>
<dbReference type="Proteomes" id="UP001226867">
    <property type="component" value="Unassembled WGS sequence"/>
</dbReference>
<dbReference type="PIRSF" id="PIRSF005227">
    <property type="entry name" value="Asp_dh_NAD_syn"/>
    <property type="match status" value="1"/>
</dbReference>
<dbReference type="SUPFAM" id="SSF51735">
    <property type="entry name" value="NAD(P)-binding Rossmann-fold domains"/>
    <property type="match status" value="1"/>
</dbReference>
<dbReference type="NCBIfam" id="NF009827">
    <property type="entry name" value="PRK13303.1-2"/>
    <property type="match status" value="1"/>
</dbReference>
<gene>
    <name evidence="6" type="primary">nadX</name>
    <name evidence="9" type="ORF">J2W36_004453</name>
</gene>
<dbReference type="Pfam" id="PF03447">
    <property type="entry name" value="NAD_binding_3"/>
    <property type="match status" value="1"/>
</dbReference>
<dbReference type="EC" id="1.4.1.21" evidence="6"/>
<evidence type="ECO:0000313" key="9">
    <source>
        <dbReference type="EMBL" id="MDP9902177.1"/>
    </source>
</evidence>
<organism evidence="9 10">
    <name type="scientific">Variovorax ginsengisoli</name>
    <dbReference type="NCBI Taxonomy" id="363844"/>
    <lineage>
        <taxon>Bacteria</taxon>
        <taxon>Pseudomonadati</taxon>
        <taxon>Pseudomonadota</taxon>
        <taxon>Betaproteobacteria</taxon>
        <taxon>Burkholderiales</taxon>
        <taxon>Comamonadaceae</taxon>
        <taxon>Variovorax</taxon>
    </lineage>
</organism>
<dbReference type="PANTHER" id="PTHR31873">
    <property type="entry name" value="L-ASPARTATE DEHYDROGENASE-RELATED"/>
    <property type="match status" value="1"/>
</dbReference>
<name>A0ABT9SFM5_9BURK</name>
<proteinExistence type="inferred from homology"/>
<protein>
    <recommendedName>
        <fullName evidence="6">L-aspartate dehydrogenase</fullName>
        <ecNumber evidence="6">1.4.1.21</ecNumber>
    </recommendedName>
</protein>
<dbReference type="HAMAP" id="MF_01265">
    <property type="entry name" value="NadX"/>
    <property type="match status" value="1"/>
</dbReference>
<evidence type="ECO:0000256" key="2">
    <source>
        <dbReference type="ARBA" id="ARBA00022642"/>
    </source>
</evidence>
<dbReference type="RefSeq" id="WP_307691932.1">
    <property type="nucleotide sequence ID" value="NZ_JAUSRO010000016.1"/>
</dbReference>
<comment type="catalytic activity">
    <reaction evidence="6">
        <text>L-aspartate + NADP(+) + H2O = oxaloacetate + NH4(+) + NADPH + H(+)</text>
        <dbReference type="Rhea" id="RHEA:11784"/>
        <dbReference type="ChEBI" id="CHEBI:15377"/>
        <dbReference type="ChEBI" id="CHEBI:15378"/>
        <dbReference type="ChEBI" id="CHEBI:16452"/>
        <dbReference type="ChEBI" id="CHEBI:28938"/>
        <dbReference type="ChEBI" id="CHEBI:29991"/>
        <dbReference type="ChEBI" id="CHEBI:57783"/>
        <dbReference type="ChEBI" id="CHEBI:58349"/>
        <dbReference type="EC" id="1.4.1.21"/>
    </reaction>
</comment>
<sequence length="266" mass="27111">MLRIALIGCGAIGTTVLELLQNDPGLQVSAIVVTPTGQAAAREVARRLAPQAVVASEVPAEGIDLLVEAAGHAAVAHHVLPALERGVACIVASIGALSAEGVAQQVEAAAVRGGTQVQLISGGIGAIDVLAAARIGGLDAVRYTGRKPPRAWKGTPAEQAHDLDALTQATVIFEGSARDAALRYPKNANVAAMVSLAGLGLDATRVQLIADPAVSDNIHAVEASGAFGNFELTMRNRPLAANPKTSALTVYSLVRAVRNRVAALAI</sequence>
<evidence type="ECO:0000256" key="4">
    <source>
        <dbReference type="ARBA" id="ARBA00023002"/>
    </source>
</evidence>
<evidence type="ECO:0000256" key="6">
    <source>
        <dbReference type="HAMAP-Rule" id="MF_01265"/>
    </source>
</evidence>
<comment type="caution">
    <text evidence="9">The sequence shown here is derived from an EMBL/GenBank/DDBJ whole genome shotgun (WGS) entry which is preliminary data.</text>
</comment>
<dbReference type="GO" id="GO:0033735">
    <property type="term" value="F:aspartate dehydrogenase [NAD(P)+] activity"/>
    <property type="evidence" value="ECO:0007669"/>
    <property type="project" value="UniProtKB-EC"/>
</dbReference>
<evidence type="ECO:0000256" key="3">
    <source>
        <dbReference type="ARBA" id="ARBA00022857"/>
    </source>
</evidence>
<evidence type="ECO:0000256" key="1">
    <source>
        <dbReference type="ARBA" id="ARBA00008331"/>
    </source>
</evidence>
<comment type="similarity">
    <text evidence="1 6">Belongs to the L-aspartate dehydrogenase family.</text>
</comment>
<dbReference type="Gene3D" id="3.40.50.720">
    <property type="entry name" value="NAD(P)-binding Rossmann-like Domain"/>
    <property type="match status" value="1"/>
</dbReference>
<dbReference type="InterPro" id="IPR005106">
    <property type="entry name" value="Asp/hSer_DH_NAD-bd"/>
</dbReference>
<dbReference type="InterPro" id="IPR002811">
    <property type="entry name" value="Asp_DH"/>
</dbReference>
<dbReference type="Gene3D" id="3.30.360.10">
    <property type="entry name" value="Dihydrodipicolinate Reductase, domain 2"/>
    <property type="match status" value="1"/>
</dbReference>
<comment type="miscellaneous">
    <text evidence="6">The iminoaspartate product is unstable in aqueous solution and can decompose to oxaloacetate and ammonia.</text>
</comment>
<comment type="catalytic activity">
    <reaction evidence="6">
        <text>L-aspartate + NAD(+) + H2O = oxaloacetate + NH4(+) + NADH + H(+)</text>
        <dbReference type="Rhea" id="RHEA:11788"/>
        <dbReference type="ChEBI" id="CHEBI:15377"/>
        <dbReference type="ChEBI" id="CHEBI:15378"/>
        <dbReference type="ChEBI" id="CHEBI:16452"/>
        <dbReference type="ChEBI" id="CHEBI:28938"/>
        <dbReference type="ChEBI" id="CHEBI:29991"/>
        <dbReference type="ChEBI" id="CHEBI:57540"/>
        <dbReference type="ChEBI" id="CHEBI:57945"/>
        <dbReference type="EC" id="1.4.1.21"/>
    </reaction>
</comment>
<evidence type="ECO:0000259" key="8">
    <source>
        <dbReference type="Pfam" id="PF03447"/>
    </source>
</evidence>
<comment type="function">
    <text evidence="6">Specifically catalyzes the NAD or NADP-dependent dehydrogenation of L-aspartate to iminoaspartate.</text>
</comment>
<evidence type="ECO:0000259" key="7">
    <source>
        <dbReference type="Pfam" id="PF01958"/>
    </source>
</evidence>
<feature type="binding site" evidence="6">
    <location>
        <position position="189"/>
    </location>
    <ligand>
        <name>NAD(+)</name>
        <dbReference type="ChEBI" id="CHEBI:57540"/>
    </ligand>
</feature>
<feature type="domain" description="Aspartate dehydrogenase" evidence="7">
    <location>
        <begin position="167"/>
        <end position="254"/>
    </location>
</feature>
<dbReference type="PANTHER" id="PTHR31873:SF6">
    <property type="entry name" value="ASPARTATE DEHYDROGENASE DOMAIN-CONTAINING PROTEIN"/>
    <property type="match status" value="1"/>
</dbReference>
<comment type="pathway">
    <text evidence="6">Cofactor biosynthesis; NAD(+) biosynthesis; iminoaspartate from L-aspartate (dehydrogenase route): step 1/1.</text>
</comment>
<keyword evidence="4 6" id="KW-0560">Oxidoreductase</keyword>
<dbReference type="EMBL" id="JAUSRO010000016">
    <property type="protein sequence ID" value="MDP9902177.1"/>
    <property type="molecule type" value="Genomic_DNA"/>
</dbReference>
<evidence type="ECO:0000313" key="10">
    <source>
        <dbReference type="Proteomes" id="UP001226867"/>
    </source>
</evidence>
<dbReference type="InterPro" id="IPR036291">
    <property type="entry name" value="NAD(P)-bd_dom_sf"/>
</dbReference>
<evidence type="ECO:0000256" key="5">
    <source>
        <dbReference type="ARBA" id="ARBA00023027"/>
    </source>
</evidence>
<dbReference type="SUPFAM" id="SSF55347">
    <property type="entry name" value="Glyceraldehyde-3-phosphate dehydrogenase-like, C-terminal domain"/>
    <property type="match status" value="1"/>
</dbReference>
<reference evidence="9 10" key="1">
    <citation type="submission" date="2023-07" db="EMBL/GenBank/DDBJ databases">
        <title>Sorghum-associated microbial communities from plants grown in Nebraska, USA.</title>
        <authorList>
            <person name="Schachtman D."/>
        </authorList>
    </citation>
    <scope>NUCLEOTIDE SEQUENCE [LARGE SCALE GENOMIC DNA]</scope>
    <source>
        <strain evidence="9 10">DS1607</strain>
    </source>
</reference>
<comment type="caution">
    <text evidence="6">Lacks conserved residue(s) required for the propagation of feature annotation.</text>
</comment>
<keyword evidence="5 6" id="KW-0520">NAD</keyword>